<keyword evidence="2" id="KW-1185">Reference proteome</keyword>
<evidence type="ECO:0000313" key="1">
    <source>
        <dbReference type="EMBL" id="ABC30457.1"/>
    </source>
</evidence>
<gene>
    <name evidence="1" type="ordered locus">HCH_03721</name>
</gene>
<dbReference type="AlphaFoldDB" id="Q2SFW7"/>
<dbReference type="STRING" id="349521.HCH_03721"/>
<organism evidence="1 2">
    <name type="scientific">Hahella chejuensis (strain KCTC 2396)</name>
    <dbReference type="NCBI Taxonomy" id="349521"/>
    <lineage>
        <taxon>Bacteria</taxon>
        <taxon>Pseudomonadati</taxon>
        <taxon>Pseudomonadota</taxon>
        <taxon>Gammaproteobacteria</taxon>
        <taxon>Oceanospirillales</taxon>
        <taxon>Hahellaceae</taxon>
        <taxon>Hahella</taxon>
    </lineage>
</organism>
<dbReference type="HOGENOM" id="CLU_1945752_0_0_6"/>
<dbReference type="KEGG" id="hch:HCH_03721"/>
<dbReference type="EMBL" id="CP000155">
    <property type="protein sequence ID" value="ABC30457.1"/>
    <property type="molecule type" value="Genomic_DNA"/>
</dbReference>
<evidence type="ECO:0000313" key="2">
    <source>
        <dbReference type="Proteomes" id="UP000000238"/>
    </source>
</evidence>
<accession>Q2SFW7</accession>
<reference evidence="1 2" key="1">
    <citation type="journal article" date="2005" name="Nucleic Acids Res.">
        <title>Genomic blueprint of Hahella chejuensis, a marine microbe producing an algicidal agent.</title>
        <authorList>
            <person name="Jeong H."/>
            <person name="Yim J.H."/>
            <person name="Lee C."/>
            <person name="Choi S.-H."/>
            <person name="Park Y.K."/>
            <person name="Yoon S.H."/>
            <person name="Hur C.-G."/>
            <person name="Kang H.-Y."/>
            <person name="Kim D."/>
            <person name="Lee H.H."/>
            <person name="Park K.H."/>
            <person name="Park S.-H."/>
            <person name="Park H.-S."/>
            <person name="Lee H.K."/>
            <person name="Oh T.K."/>
            <person name="Kim J.F."/>
        </authorList>
    </citation>
    <scope>NUCLEOTIDE SEQUENCE [LARGE SCALE GENOMIC DNA]</scope>
    <source>
        <strain evidence="1 2">KCTC 2396</strain>
    </source>
</reference>
<sequence>MNARQRFYQTRRCMMDLGSAPDTQSNHKRQDQTVYVMLHEPGSWFLFEQDRKFYLDARCSRSFVDFSILIELNEEECEGYQAEGKAFIDQLATRINACQNEFLPRDITNAHLAAVSQAVSEWRETTVRH</sequence>
<protein>
    <submittedName>
        <fullName evidence="1">Uncharacterized protein</fullName>
    </submittedName>
</protein>
<name>Q2SFW7_HAHCH</name>
<proteinExistence type="predicted"/>
<dbReference type="Proteomes" id="UP000000238">
    <property type="component" value="Chromosome"/>
</dbReference>